<comment type="caution">
    <text evidence="12">The sequence shown here is derived from an EMBL/GenBank/DDBJ whole genome shotgun (WGS) entry which is preliminary data.</text>
</comment>
<reference evidence="12" key="2">
    <citation type="journal article" date="2019" name="Genome Biol. Evol.">
        <title>Day and night: Metabolic profiles and evolutionary relationships of six axenic non-marine cyanobacteria.</title>
        <authorList>
            <person name="Will S.E."/>
            <person name="Henke P."/>
            <person name="Boedeker C."/>
            <person name="Huang S."/>
            <person name="Brinkmann H."/>
            <person name="Rohde M."/>
            <person name="Jarek M."/>
            <person name="Friedl T."/>
            <person name="Seufert S."/>
            <person name="Schumacher M."/>
            <person name="Overmann J."/>
            <person name="Neumann-Schaal M."/>
            <person name="Petersen J."/>
        </authorList>
    </citation>
    <scope>NUCLEOTIDE SEQUENCE [LARGE SCALE GENOMIC DNA]</scope>
    <source>
        <strain evidence="12">PCC 7102</strain>
    </source>
</reference>
<dbReference type="SMART" id="SM00387">
    <property type="entry name" value="HATPase_c"/>
    <property type="match status" value="1"/>
</dbReference>
<dbReference type="InterPro" id="IPR003594">
    <property type="entry name" value="HATPase_dom"/>
</dbReference>
<dbReference type="GO" id="GO:0005524">
    <property type="term" value="F:ATP binding"/>
    <property type="evidence" value="ECO:0007669"/>
    <property type="project" value="UniProtKB-KW"/>
</dbReference>
<keyword evidence="10" id="KW-0472">Membrane</keyword>
<reference evidence="12" key="1">
    <citation type="submission" date="2018-12" db="EMBL/GenBank/DDBJ databases">
        <authorList>
            <person name="Will S."/>
            <person name="Neumann-Schaal M."/>
            <person name="Henke P."/>
        </authorList>
    </citation>
    <scope>NUCLEOTIDE SEQUENCE</scope>
    <source>
        <strain evidence="12">PCC 7102</strain>
    </source>
</reference>
<keyword evidence="3" id="KW-0597">Phosphoprotein</keyword>
<dbReference type="AlphaFoldDB" id="A0A433VTT6"/>
<protein>
    <recommendedName>
        <fullName evidence="2">histidine kinase</fullName>
        <ecNumber evidence="2">2.7.13.3</ecNumber>
    </recommendedName>
</protein>
<keyword evidence="10" id="KW-0812">Transmembrane</keyword>
<evidence type="ECO:0000256" key="4">
    <source>
        <dbReference type="ARBA" id="ARBA00022679"/>
    </source>
</evidence>
<dbReference type="PANTHER" id="PTHR43065:SF10">
    <property type="entry name" value="PEROXIDE STRESS-ACTIVATED HISTIDINE KINASE MAK3"/>
    <property type="match status" value="1"/>
</dbReference>
<keyword evidence="6 12" id="KW-0418">Kinase</keyword>
<evidence type="ECO:0000256" key="5">
    <source>
        <dbReference type="ARBA" id="ARBA00022741"/>
    </source>
</evidence>
<keyword evidence="9" id="KW-0175">Coiled coil</keyword>
<feature type="transmembrane region" description="Helical" evidence="10">
    <location>
        <begin position="22"/>
        <end position="40"/>
    </location>
</feature>
<dbReference type="Gene3D" id="3.30.565.10">
    <property type="entry name" value="Histidine kinase-like ATPase, C-terminal domain"/>
    <property type="match status" value="1"/>
</dbReference>
<dbReference type="EMBL" id="RSCL01000001">
    <property type="protein sequence ID" value="RUT09516.1"/>
    <property type="molecule type" value="Genomic_DNA"/>
</dbReference>
<feature type="transmembrane region" description="Helical" evidence="10">
    <location>
        <begin position="79"/>
        <end position="100"/>
    </location>
</feature>
<evidence type="ECO:0000256" key="7">
    <source>
        <dbReference type="ARBA" id="ARBA00022840"/>
    </source>
</evidence>
<evidence type="ECO:0000256" key="8">
    <source>
        <dbReference type="ARBA" id="ARBA00023012"/>
    </source>
</evidence>
<keyword evidence="13" id="KW-1185">Reference proteome</keyword>
<evidence type="ECO:0000313" key="12">
    <source>
        <dbReference type="EMBL" id="RUT09516.1"/>
    </source>
</evidence>
<proteinExistence type="predicted"/>
<evidence type="ECO:0000256" key="3">
    <source>
        <dbReference type="ARBA" id="ARBA00022553"/>
    </source>
</evidence>
<comment type="catalytic activity">
    <reaction evidence="1">
        <text>ATP + protein L-histidine = ADP + protein N-phospho-L-histidine.</text>
        <dbReference type="EC" id="2.7.13.3"/>
    </reaction>
</comment>
<evidence type="ECO:0000313" key="13">
    <source>
        <dbReference type="Proteomes" id="UP000271624"/>
    </source>
</evidence>
<keyword evidence="10" id="KW-1133">Transmembrane helix</keyword>
<dbReference type="SUPFAM" id="SSF55874">
    <property type="entry name" value="ATPase domain of HSP90 chaperone/DNA topoisomerase II/histidine kinase"/>
    <property type="match status" value="1"/>
</dbReference>
<feature type="coiled-coil region" evidence="9">
    <location>
        <begin position="116"/>
        <end position="146"/>
    </location>
</feature>
<dbReference type="Gene3D" id="1.10.287.130">
    <property type="match status" value="1"/>
</dbReference>
<dbReference type="InterPro" id="IPR003661">
    <property type="entry name" value="HisK_dim/P_dom"/>
</dbReference>
<dbReference type="InterPro" id="IPR036890">
    <property type="entry name" value="HATPase_C_sf"/>
</dbReference>
<gene>
    <name evidence="12" type="ORF">DSM106972_000100</name>
</gene>
<dbReference type="PRINTS" id="PR00344">
    <property type="entry name" value="BCTRLSENSOR"/>
</dbReference>
<sequence>MLSMHHLVESTNVSLILTGENIIIACCYLAISSGIAYGVWRNRHAGVDPLVMAVAGIFFSCAIGHGMHGAGMLGLPNPIAWQAATDLATVIIAIYFLSFYRSFDLLARFSQIFSSQVELENKNEILEEAMRKLQRTQSQLIQQEKMSSLGQLVAGVAHEINNPVNFIHANFDYMQEYTLDMLGFVELYQKYYPTPVAEISVRAKKIDLEFIKQDLFKILNSMKIGTERIQEIVLSLRNFSRMDEAELKKVNIHEGIDSTLLILQHRFIASSEKLEIEIIKNYDTIPEVECYPGQLNQVFMNILSNAVDALEETNHKRKKQNIKGNSNKITISTSIVDSQWVEVKIANNGPDIPEHLHQRIFDPFFTTKPVGKGTGMGMSISYQIITERHQGKLMFTSMSGADTEFIIQIPICQKSLAALRT</sequence>
<feature type="transmembrane region" description="Helical" evidence="10">
    <location>
        <begin position="47"/>
        <end position="67"/>
    </location>
</feature>
<dbReference type="CDD" id="cd00082">
    <property type="entry name" value="HisKA"/>
    <property type="match status" value="1"/>
</dbReference>
<evidence type="ECO:0000256" key="2">
    <source>
        <dbReference type="ARBA" id="ARBA00012438"/>
    </source>
</evidence>
<dbReference type="InterPro" id="IPR004358">
    <property type="entry name" value="Sig_transdc_His_kin-like_C"/>
</dbReference>
<keyword evidence="5" id="KW-0547">Nucleotide-binding</keyword>
<dbReference type="Proteomes" id="UP000271624">
    <property type="component" value="Unassembled WGS sequence"/>
</dbReference>
<organism evidence="12 13">
    <name type="scientific">Dulcicalothrix desertica PCC 7102</name>
    <dbReference type="NCBI Taxonomy" id="232991"/>
    <lineage>
        <taxon>Bacteria</taxon>
        <taxon>Bacillati</taxon>
        <taxon>Cyanobacteriota</taxon>
        <taxon>Cyanophyceae</taxon>
        <taxon>Nostocales</taxon>
        <taxon>Calotrichaceae</taxon>
        <taxon>Dulcicalothrix</taxon>
    </lineage>
</organism>
<name>A0A433VTT6_9CYAN</name>
<dbReference type="SUPFAM" id="SSF47384">
    <property type="entry name" value="Homodimeric domain of signal transducing histidine kinase"/>
    <property type="match status" value="1"/>
</dbReference>
<keyword evidence="4" id="KW-0808">Transferase</keyword>
<evidence type="ECO:0000256" key="1">
    <source>
        <dbReference type="ARBA" id="ARBA00000085"/>
    </source>
</evidence>
<dbReference type="EC" id="2.7.13.3" evidence="2"/>
<dbReference type="RefSeq" id="WP_233787281.1">
    <property type="nucleotide sequence ID" value="NZ_VLKB01000008.1"/>
</dbReference>
<evidence type="ECO:0000256" key="10">
    <source>
        <dbReference type="SAM" id="Phobius"/>
    </source>
</evidence>
<keyword evidence="8" id="KW-0902">Two-component regulatory system</keyword>
<dbReference type="PANTHER" id="PTHR43065">
    <property type="entry name" value="SENSOR HISTIDINE KINASE"/>
    <property type="match status" value="1"/>
</dbReference>
<evidence type="ECO:0000256" key="9">
    <source>
        <dbReference type="SAM" id="Coils"/>
    </source>
</evidence>
<keyword evidence="7" id="KW-0067">ATP-binding</keyword>
<dbReference type="InterPro" id="IPR005467">
    <property type="entry name" value="His_kinase_dom"/>
</dbReference>
<accession>A0A433VTT6</accession>
<evidence type="ECO:0000259" key="11">
    <source>
        <dbReference type="PROSITE" id="PS50109"/>
    </source>
</evidence>
<dbReference type="Pfam" id="PF02518">
    <property type="entry name" value="HATPase_c"/>
    <property type="match status" value="1"/>
</dbReference>
<evidence type="ECO:0000256" key="6">
    <source>
        <dbReference type="ARBA" id="ARBA00022777"/>
    </source>
</evidence>
<feature type="domain" description="Histidine kinase" evidence="11">
    <location>
        <begin position="155"/>
        <end position="413"/>
    </location>
</feature>
<dbReference type="GO" id="GO:0000155">
    <property type="term" value="F:phosphorelay sensor kinase activity"/>
    <property type="evidence" value="ECO:0007669"/>
    <property type="project" value="InterPro"/>
</dbReference>
<dbReference type="InterPro" id="IPR036097">
    <property type="entry name" value="HisK_dim/P_sf"/>
</dbReference>
<dbReference type="PROSITE" id="PS50109">
    <property type="entry name" value="HIS_KIN"/>
    <property type="match status" value="1"/>
</dbReference>